<dbReference type="Gene3D" id="2.60.120.260">
    <property type="entry name" value="Galactose-binding domain-like"/>
    <property type="match status" value="1"/>
</dbReference>
<comment type="caution">
    <text evidence="3">The sequence shown here is derived from an EMBL/GenBank/DDBJ whole genome shotgun (WGS) entry which is preliminary data.</text>
</comment>
<dbReference type="AlphaFoldDB" id="A0A926HYB8"/>
<evidence type="ECO:0000259" key="2">
    <source>
        <dbReference type="Pfam" id="PF14607"/>
    </source>
</evidence>
<evidence type="ECO:0000313" key="3">
    <source>
        <dbReference type="EMBL" id="MBC8540243.1"/>
    </source>
</evidence>
<dbReference type="InterPro" id="IPR036514">
    <property type="entry name" value="SGNH_hydro_sf"/>
</dbReference>
<dbReference type="Proteomes" id="UP000611762">
    <property type="component" value="Unassembled WGS sequence"/>
</dbReference>
<evidence type="ECO:0000313" key="4">
    <source>
        <dbReference type="Proteomes" id="UP000611762"/>
    </source>
</evidence>
<proteinExistence type="predicted"/>
<protein>
    <submittedName>
        <fullName evidence="3">Uncharacterized protein</fullName>
    </submittedName>
</protein>
<sequence length="347" mass="39084">MNIEKLDKNMKVNTKIQEKNLCVYNIDDEPFELLGVQRDGDIYVRMDLNVAKSVSQSVYDLAKHTSGGRVRFKTDSKFIALFCKVPAVGTMRHMPKTGQCGFDVFADGVFTAFVAPDDETPEEFEGIHYFPDKKMREIVIGFPLYNTTNHLYLGLENGAAVEKCPPYEKKVVFYGSSITQGACASRPGSSYASITARSLGWDFLNLGFSGNAKGETAMANYIKNLKMDVFVYDYDHNAPDSAHLEKTHKPFFDIIRAQNPSLPVIFMSRPDFHNGSLEDNIKRKAVIFNTFAKAMADGDKNVYFIDGNSLWGEYGYDCCTVDGCHPTDLGMWRMAEMVTNTIRRIKF</sequence>
<keyword evidence="4" id="KW-1185">Reference proteome</keyword>
<accession>A0A926HYB8</accession>
<dbReference type="EMBL" id="JACRSU010000001">
    <property type="protein sequence ID" value="MBC8540243.1"/>
    <property type="molecule type" value="Genomic_DNA"/>
</dbReference>
<dbReference type="Gene3D" id="3.40.50.1110">
    <property type="entry name" value="SGNH hydrolase"/>
    <property type="match status" value="1"/>
</dbReference>
<dbReference type="InterPro" id="IPR032740">
    <property type="entry name" value="GxDLY"/>
</dbReference>
<dbReference type="RefSeq" id="WP_249311343.1">
    <property type="nucleotide sequence ID" value="NZ_JACRSU010000001.1"/>
</dbReference>
<dbReference type="SUPFAM" id="SSF52266">
    <property type="entry name" value="SGNH hydrolase"/>
    <property type="match status" value="1"/>
</dbReference>
<dbReference type="Pfam" id="PF14606">
    <property type="entry name" value="Lipase_GDSL_3"/>
    <property type="match status" value="1"/>
</dbReference>
<feature type="domain" description="SGNH hydrolase-type esterase N-terminal" evidence="2">
    <location>
        <begin position="37"/>
        <end position="160"/>
    </location>
</feature>
<organism evidence="3 4">
    <name type="scientific">Congzhengia minquanensis</name>
    <dbReference type="NCBI Taxonomy" id="2763657"/>
    <lineage>
        <taxon>Bacteria</taxon>
        <taxon>Bacillati</taxon>
        <taxon>Bacillota</taxon>
        <taxon>Clostridia</taxon>
        <taxon>Eubacteriales</taxon>
        <taxon>Oscillospiraceae</taxon>
        <taxon>Congzhengia</taxon>
    </lineage>
</organism>
<reference evidence="3" key="1">
    <citation type="submission" date="2020-08" db="EMBL/GenBank/DDBJ databases">
        <title>Genome public.</title>
        <authorList>
            <person name="Liu C."/>
            <person name="Sun Q."/>
        </authorList>
    </citation>
    <scope>NUCLEOTIDE SEQUENCE</scope>
    <source>
        <strain evidence="3">H8</strain>
    </source>
</reference>
<gene>
    <name evidence="3" type="ORF">H8698_04560</name>
</gene>
<name>A0A926HYB8_9FIRM</name>
<dbReference type="Pfam" id="PF14607">
    <property type="entry name" value="GxDLY"/>
    <property type="match status" value="1"/>
</dbReference>
<feature type="domain" description="SGNH hydrolase-type esterase" evidence="1">
    <location>
        <begin position="168"/>
        <end position="342"/>
    </location>
</feature>
<evidence type="ECO:0000259" key="1">
    <source>
        <dbReference type="Pfam" id="PF14606"/>
    </source>
</evidence>
<dbReference type="InterPro" id="IPR013830">
    <property type="entry name" value="SGNH_hydro"/>
</dbReference>